<evidence type="ECO:0000313" key="3">
    <source>
        <dbReference type="EMBL" id="CDJ51154.1"/>
    </source>
</evidence>
<feature type="region of interest" description="Disordered" evidence="1">
    <location>
        <begin position="483"/>
        <end position="510"/>
    </location>
</feature>
<evidence type="ECO:0000313" key="4">
    <source>
        <dbReference type="Proteomes" id="UP000030750"/>
    </source>
</evidence>
<evidence type="ECO:0000256" key="1">
    <source>
        <dbReference type="SAM" id="MobiDB-lite"/>
    </source>
</evidence>
<feature type="compositionally biased region" description="Low complexity" evidence="1">
    <location>
        <begin position="273"/>
        <end position="285"/>
    </location>
</feature>
<feature type="region of interest" description="Disordered" evidence="1">
    <location>
        <begin position="267"/>
        <end position="351"/>
    </location>
</feature>
<reference evidence="3" key="1">
    <citation type="submission" date="2013-10" db="EMBL/GenBank/DDBJ databases">
        <title>Genomic analysis of the causative agents of coccidiosis in chickens.</title>
        <authorList>
            <person name="Reid A.J."/>
            <person name="Blake D."/>
            <person name="Billington K."/>
            <person name="Browne H."/>
            <person name="Dunn M."/>
            <person name="Hung S."/>
            <person name="Kawahara F."/>
            <person name="Miranda-Saavedra D."/>
            <person name="Mourier T."/>
            <person name="Nagra H."/>
            <person name="Otto T.D."/>
            <person name="Rawlings N."/>
            <person name="Sanchez A."/>
            <person name="Sanders M."/>
            <person name="Subramaniam C."/>
            <person name="Tay Y."/>
            <person name="Dear P."/>
            <person name="Doerig C."/>
            <person name="Gruber A."/>
            <person name="Parkinson J."/>
            <person name="Shirley M."/>
            <person name="Wan K.L."/>
            <person name="Berriman M."/>
            <person name="Tomley F."/>
            <person name="Pain A."/>
        </authorList>
    </citation>
    <scope>NUCLEOTIDE SEQUENCE [LARGE SCALE GENOMIC DNA]</scope>
    <source>
        <strain evidence="3">Houghton</strain>
    </source>
</reference>
<keyword evidence="4" id="KW-1185">Reference proteome</keyword>
<dbReference type="OrthoDB" id="348494at2759"/>
<feature type="compositionally biased region" description="Basic and acidic residues" evidence="1">
    <location>
        <begin position="333"/>
        <end position="351"/>
    </location>
</feature>
<protein>
    <submittedName>
        <fullName evidence="3">Uncharacterized protein</fullName>
    </submittedName>
</protein>
<proteinExistence type="predicted"/>
<feature type="compositionally biased region" description="Low complexity" evidence="1">
    <location>
        <begin position="181"/>
        <end position="196"/>
    </location>
</feature>
<organism evidence="3 4">
    <name type="scientific">Eimeria brunetti</name>
    <dbReference type="NCBI Taxonomy" id="51314"/>
    <lineage>
        <taxon>Eukaryota</taxon>
        <taxon>Sar</taxon>
        <taxon>Alveolata</taxon>
        <taxon>Apicomplexa</taxon>
        <taxon>Conoidasida</taxon>
        <taxon>Coccidia</taxon>
        <taxon>Eucoccidiorida</taxon>
        <taxon>Eimeriorina</taxon>
        <taxon>Eimeriidae</taxon>
        <taxon>Eimeria</taxon>
    </lineage>
</organism>
<feature type="region of interest" description="Disordered" evidence="1">
    <location>
        <begin position="85"/>
        <end position="196"/>
    </location>
</feature>
<keyword evidence="2" id="KW-1133">Transmembrane helix</keyword>
<reference evidence="3" key="2">
    <citation type="submission" date="2013-10" db="EMBL/GenBank/DDBJ databases">
        <authorList>
            <person name="Aslett M."/>
        </authorList>
    </citation>
    <scope>NUCLEOTIDE SEQUENCE [LARGE SCALE GENOMIC DNA]</scope>
    <source>
        <strain evidence="3">Houghton</strain>
    </source>
</reference>
<feature type="compositionally biased region" description="Low complexity" evidence="1">
    <location>
        <begin position="294"/>
        <end position="317"/>
    </location>
</feature>
<keyword evidence="2" id="KW-0812">Transmembrane</keyword>
<dbReference type="VEuPathDB" id="ToxoDB:EBH_0039730"/>
<accession>U6LRE2</accession>
<dbReference type="AlphaFoldDB" id="U6LRE2"/>
<feature type="transmembrane region" description="Helical" evidence="2">
    <location>
        <begin position="51"/>
        <end position="73"/>
    </location>
</feature>
<dbReference type="Proteomes" id="UP000030750">
    <property type="component" value="Unassembled WGS sequence"/>
</dbReference>
<feature type="compositionally biased region" description="Low complexity" evidence="1">
    <location>
        <begin position="494"/>
        <end position="510"/>
    </location>
</feature>
<feature type="compositionally biased region" description="Low complexity" evidence="1">
    <location>
        <begin position="159"/>
        <end position="172"/>
    </location>
</feature>
<dbReference type="EMBL" id="HG712628">
    <property type="protein sequence ID" value="CDJ51154.1"/>
    <property type="molecule type" value="Genomic_DNA"/>
</dbReference>
<evidence type="ECO:0000256" key="2">
    <source>
        <dbReference type="SAM" id="Phobius"/>
    </source>
</evidence>
<name>U6LRE2_9EIME</name>
<sequence>MRERHKLLRENVTPSAVSHAVASELPTVGSGLVLPGGVSSRACRFPSCMRVLLPTLASVTAIALLVFFCSRAYDRRVAQDLQSRRLASSQDGDTSAEVCGVPHDDDGQQQHNGSHISTLPAGEERRLPVKKRKLPSMGETGTGGGGGSYPPQQERPNYGAVAGPSGLSAPPAAEVPQKNGSSLLPVPSSRSPPQVRTPAELDAVTGLLNLQPHHHGARHFASGTKQNVPVDLQRLWQQSRRMQWQLQRERRERLRLQHSLQRLQKQLHRMWQHQKQQQAHLQQQQHDGEGPYRQGWHQQHWHHLGSQQQDQQQSLVKQDQKKRQPMQQQEQQETQREKRAQQHEQEGHEQQAELELLEDRQQQPLQHADQLSEELLEDEWIVLDSEAPQPGAFQQALQSSAPPGPVRPWTSEQYIMQVTPGYSLVAAAEFVSSTAADASREKAAPPRATAVAGNKVATVESHIAGSSSAASMTLGDSMSLPIVSGLRSPGSTEGAGPATAKTTSAPTTGSALQSLVSTPAVTALLREHDNSPATPKGHPFLHLPKRIVRTTPASYLVDLRRAVTTRPGRRDLVLLLQKAHDLLARQILYFNDIMELRRVAEGLIEHAVNHQFHDVSKQRVGRAVERLGLRFLLMDAVVCTFIVLGQKAEAKYWRMFTRAINHAPPLLPFLGSYVRQPTFAFSLSQELSSAIQTLKKGRRPKAADLLQIKRRLFCMASSPARFKKPDFERWRQDDWSHTGGS</sequence>
<keyword evidence="2" id="KW-0472">Membrane</keyword>
<gene>
    <name evidence="3" type="ORF">EBH_0039730</name>
</gene>